<dbReference type="PRINTS" id="PR00805">
    <property type="entry name" value="ALPHACATENIN"/>
</dbReference>
<keyword evidence="6" id="KW-0965">Cell junction</keyword>
<name>A0A915IR82_ROMCU</name>
<dbReference type="GO" id="GO:0008013">
    <property type="term" value="F:beta-catenin binding"/>
    <property type="evidence" value="ECO:0007669"/>
    <property type="project" value="TreeGrafter"/>
</dbReference>
<dbReference type="InterPro" id="IPR001033">
    <property type="entry name" value="Alpha_catenin"/>
</dbReference>
<dbReference type="WBParaSite" id="nRc.2.0.1.t16522-RA">
    <property type="protein sequence ID" value="nRc.2.0.1.t16522-RA"/>
    <property type="gene ID" value="nRc.2.0.1.g16522"/>
</dbReference>
<dbReference type="PANTHER" id="PTHR18914">
    <property type="entry name" value="ALPHA CATENIN"/>
    <property type="match status" value="1"/>
</dbReference>
<comment type="subcellular location">
    <subcellularLocation>
        <location evidence="1">Cell junction</location>
    </subcellularLocation>
    <subcellularLocation>
        <location evidence="2">Cytoplasm</location>
    </subcellularLocation>
</comment>
<evidence type="ECO:0000256" key="2">
    <source>
        <dbReference type="ARBA" id="ARBA00004496"/>
    </source>
</evidence>
<dbReference type="Pfam" id="PF01044">
    <property type="entry name" value="Vinculin"/>
    <property type="match status" value="2"/>
</dbReference>
<sequence length="271" mass="29876">MSKKTVMIRFAETPICQPRAFPKCSGGGPSIWDGSTKLGRPQIVGTKMIEASKIFAKDPCSSQKRQEMVAAARFLLSTVTRLLIVADMVDVHLLLKASLNVRGLLDAAGQCGPNQDDLLSKRLAAFREPYNIFDKQAGFRASDLLDSSQRDNMQILKNIPWLCAVLYFIVIQIGSSKQALEGRLQTIFSWLHNAARAALKTASPILYTACKAYVRHSDTDAAKKNREFVLSEMNIALTALEDILKGNNPKGEYNLDAQRIGELAAALNNFD</sequence>
<dbReference type="InterPro" id="IPR036723">
    <property type="entry name" value="Alpha-catenin/vinculin-like_sf"/>
</dbReference>
<evidence type="ECO:0000256" key="6">
    <source>
        <dbReference type="ARBA" id="ARBA00022949"/>
    </source>
</evidence>
<dbReference type="Proteomes" id="UP000887565">
    <property type="component" value="Unplaced"/>
</dbReference>
<reference evidence="8" key="1">
    <citation type="submission" date="2022-11" db="UniProtKB">
        <authorList>
            <consortium name="WormBaseParasite"/>
        </authorList>
    </citation>
    <scope>IDENTIFICATION</scope>
</reference>
<evidence type="ECO:0000256" key="4">
    <source>
        <dbReference type="ARBA" id="ARBA00022490"/>
    </source>
</evidence>
<dbReference type="GO" id="GO:0005737">
    <property type="term" value="C:cytoplasm"/>
    <property type="evidence" value="ECO:0007669"/>
    <property type="project" value="UniProtKB-SubCell"/>
</dbReference>
<evidence type="ECO:0000256" key="3">
    <source>
        <dbReference type="ARBA" id="ARBA00008376"/>
    </source>
</evidence>
<dbReference type="GO" id="GO:0051015">
    <property type="term" value="F:actin filament binding"/>
    <property type="evidence" value="ECO:0007669"/>
    <property type="project" value="InterPro"/>
</dbReference>
<dbReference type="AlphaFoldDB" id="A0A915IR82"/>
<dbReference type="GO" id="GO:0005912">
    <property type="term" value="C:adherens junction"/>
    <property type="evidence" value="ECO:0007669"/>
    <property type="project" value="TreeGrafter"/>
</dbReference>
<dbReference type="GO" id="GO:0098609">
    <property type="term" value="P:cell-cell adhesion"/>
    <property type="evidence" value="ECO:0007669"/>
    <property type="project" value="TreeGrafter"/>
</dbReference>
<dbReference type="GO" id="GO:0016477">
    <property type="term" value="P:cell migration"/>
    <property type="evidence" value="ECO:0007669"/>
    <property type="project" value="TreeGrafter"/>
</dbReference>
<evidence type="ECO:0000256" key="1">
    <source>
        <dbReference type="ARBA" id="ARBA00004282"/>
    </source>
</evidence>
<comment type="similarity">
    <text evidence="3">Belongs to the vinculin/alpha-catenin family.</text>
</comment>
<evidence type="ECO:0000313" key="8">
    <source>
        <dbReference type="WBParaSite" id="nRc.2.0.1.t16522-RA"/>
    </source>
</evidence>
<dbReference type="PANTHER" id="PTHR18914:SF9">
    <property type="entry name" value="CATENIN ALPHA"/>
    <property type="match status" value="1"/>
</dbReference>
<evidence type="ECO:0000256" key="5">
    <source>
        <dbReference type="ARBA" id="ARBA00022889"/>
    </source>
</evidence>
<proteinExistence type="inferred from homology"/>
<organism evidence="7 8">
    <name type="scientific">Romanomermis culicivorax</name>
    <name type="common">Nematode worm</name>
    <dbReference type="NCBI Taxonomy" id="13658"/>
    <lineage>
        <taxon>Eukaryota</taxon>
        <taxon>Metazoa</taxon>
        <taxon>Ecdysozoa</taxon>
        <taxon>Nematoda</taxon>
        <taxon>Enoplea</taxon>
        <taxon>Dorylaimia</taxon>
        <taxon>Mermithida</taxon>
        <taxon>Mermithoidea</taxon>
        <taxon>Mermithidae</taxon>
        <taxon>Romanomermis</taxon>
    </lineage>
</organism>
<keyword evidence="4" id="KW-0963">Cytoplasm</keyword>
<dbReference type="GO" id="GO:0016342">
    <property type="term" value="C:catenin complex"/>
    <property type="evidence" value="ECO:0007669"/>
    <property type="project" value="TreeGrafter"/>
</dbReference>
<dbReference type="OMA" id="QSICAGE"/>
<accession>A0A915IR82</accession>
<keyword evidence="7" id="KW-1185">Reference proteome</keyword>
<keyword evidence="5" id="KW-0130">Cell adhesion</keyword>
<dbReference type="Gene3D" id="1.20.120.230">
    <property type="entry name" value="Alpha-catenin/vinculin-like"/>
    <property type="match status" value="2"/>
</dbReference>
<dbReference type="SUPFAM" id="SSF47220">
    <property type="entry name" value="alpha-catenin/vinculin-like"/>
    <property type="match status" value="2"/>
</dbReference>
<evidence type="ECO:0000313" key="7">
    <source>
        <dbReference type="Proteomes" id="UP000887565"/>
    </source>
</evidence>
<dbReference type="InterPro" id="IPR006077">
    <property type="entry name" value="Vinculin/catenin"/>
</dbReference>
<dbReference type="GO" id="GO:0045296">
    <property type="term" value="F:cadherin binding"/>
    <property type="evidence" value="ECO:0007669"/>
    <property type="project" value="InterPro"/>
</dbReference>
<protein>
    <submittedName>
        <fullName evidence="8">Uncharacterized protein</fullName>
    </submittedName>
</protein>